<dbReference type="SUPFAM" id="SSF56112">
    <property type="entry name" value="Protein kinase-like (PK-like)"/>
    <property type="match status" value="1"/>
</dbReference>
<organism evidence="1 2">
    <name type="scientific">Rotaria socialis</name>
    <dbReference type="NCBI Taxonomy" id="392032"/>
    <lineage>
        <taxon>Eukaryota</taxon>
        <taxon>Metazoa</taxon>
        <taxon>Spiralia</taxon>
        <taxon>Gnathifera</taxon>
        <taxon>Rotifera</taxon>
        <taxon>Eurotatoria</taxon>
        <taxon>Bdelloidea</taxon>
        <taxon>Philodinida</taxon>
        <taxon>Philodinidae</taxon>
        <taxon>Rotaria</taxon>
    </lineage>
</organism>
<gene>
    <name evidence="1" type="ORF">QYT958_LOCUS25657</name>
</gene>
<dbReference type="EMBL" id="CAJOBR010005849">
    <property type="protein sequence ID" value="CAF4830179.1"/>
    <property type="molecule type" value="Genomic_DNA"/>
</dbReference>
<reference evidence="1" key="1">
    <citation type="submission" date="2021-02" db="EMBL/GenBank/DDBJ databases">
        <authorList>
            <person name="Nowell W R."/>
        </authorList>
    </citation>
    <scope>NUCLEOTIDE SEQUENCE</scope>
</reference>
<evidence type="ECO:0008006" key="3">
    <source>
        <dbReference type="Google" id="ProtNLM"/>
    </source>
</evidence>
<dbReference type="Gene3D" id="1.10.510.10">
    <property type="entry name" value="Transferase(Phosphotransferase) domain 1"/>
    <property type="match status" value="1"/>
</dbReference>
<sequence length="128" mass="14569">MLLTIAQCLQKLHANELIHGNIDKKNIYMAPDGKYILGDLYSKTKYETLLDCVKRHETNNSSREFADDIYSLGEVGTNLYESLKRSDQTSEVLDQLKSLLEKCLYQDPLLRPNASKTLETLSSLLEQA</sequence>
<name>A0A821QXE7_9BILA</name>
<evidence type="ECO:0000313" key="1">
    <source>
        <dbReference type="EMBL" id="CAF4830179.1"/>
    </source>
</evidence>
<proteinExistence type="predicted"/>
<accession>A0A821QXE7</accession>
<comment type="caution">
    <text evidence="1">The sequence shown here is derived from an EMBL/GenBank/DDBJ whole genome shotgun (WGS) entry which is preliminary data.</text>
</comment>
<dbReference type="AlphaFoldDB" id="A0A821QXE7"/>
<protein>
    <recommendedName>
        <fullName evidence="3">Protein kinase domain-containing protein</fullName>
    </recommendedName>
</protein>
<evidence type="ECO:0000313" key="2">
    <source>
        <dbReference type="Proteomes" id="UP000663848"/>
    </source>
</evidence>
<dbReference type="InterPro" id="IPR011009">
    <property type="entry name" value="Kinase-like_dom_sf"/>
</dbReference>
<dbReference type="Proteomes" id="UP000663848">
    <property type="component" value="Unassembled WGS sequence"/>
</dbReference>